<dbReference type="PANTHER" id="PTHR23323:SF24">
    <property type="entry name" value="VACUOLAR PROTEIN SORTING-ASSOCIATED PROTEIN 11 HOMOLOG"/>
    <property type="match status" value="1"/>
</dbReference>
<dbReference type="OrthoDB" id="26184at2759"/>
<evidence type="ECO:0000313" key="10">
    <source>
        <dbReference type="EMBL" id="RKP03711.1"/>
    </source>
</evidence>
<dbReference type="GO" id="GO:0007032">
    <property type="term" value="P:endosome organization"/>
    <property type="evidence" value="ECO:0007669"/>
    <property type="project" value="TreeGrafter"/>
</dbReference>
<dbReference type="GO" id="GO:0006904">
    <property type="term" value="P:vesicle docking involved in exocytosis"/>
    <property type="evidence" value="ECO:0007669"/>
    <property type="project" value="TreeGrafter"/>
</dbReference>
<keyword evidence="7" id="KW-0472">Membrane</keyword>
<dbReference type="STRING" id="1555241.A0A4P9XEW4"/>
<dbReference type="GO" id="GO:0030674">
    <property type="term" value="F:protein-macromolecule adaptor activity"/>
    <property type="evidence" value="ECO:0007669"/>
    <property type="project" value="TreeGrafter"/>
</dbReference>
<feature type="compositionally biased region" description="Low complexity" evidence="8">
    <location>
        <begin position="876"/>
        <end position="890"/>
    </location>
</feature>
<dbReference type="InterPro" id="IPR057308">
    <property type="entry name" value="CHCR_PEP5_VPS11"/>
</dbReference>
<feature type="region of interest" description="Disordered" evidence="8">
    <location>
        <begin position="405"/>
        <end position="425"/>
    </location>
</feature>
<evidence type="ECO:0000256" key="5">
    <source>
        <dbReference type="ARBA" id="ARBA00022833"/>
    </source>
</evidence>
<dbReference type="EMBL" id="ML014119">
    <property type="protein sequence ID" value="RKP03711.1"/>
    <property type="molecule type" value="Genomic_DNA"/>
</dbReference>
<feature type="region of interest" description="Disordered" evidence="8">
    <location>
        <begin position="981"/>
        <end position="1020"/>
    </location>
</feature>
<dbReference type="AlphaFoldDB" id="A0A4P9XEW4"/>
<keyword evidence="2" id="KW-0813">Transport</keyword>
<organism evidence="10 11">
    <name type="scientific">Caulochytrium protostelioides</name>
    <dbReference type="NCBI Taxonomy" id="1555241"/>
    <lineage>
        <taxon>Eukaryota</taxon>
        <taxon>Fungi</taxon>
        <taxon>Fungi incertae sedis</taxon>
        <taxon>Chytridiomycota</taxon>
        <taxon>Chytridiomycota incertae sedis</taxon>
        <taxon>Chytridiomycetes</taxon>
        <taxon>Caulochytriales</taxon>
        <taxon>Caulochytriaceae</taxon>
        <taxon>Caulochytrium</taxon>
    </lineage>
</organism>
<evidence type="ECO:0000256" key="1">
    <source>
        <dbReference type="ARBA" id="ARBA00004184"/>
    </source>
</evidence>
<keyword evidence="4" id="KW-0863">Zinc-finger</keyword>
<dbReference type="GO" id="GO:0030897">
    <property type="term" value="C:HOPS complex"/>
    <property type="evidence" value="ECO:0007669"/>
    <property type="project" value="TreeGrafter"/>
</dbReference>
<gene>
    <name evidence="10" type="ORF">CXG81DRAFT_23683</name>
</gene>
<feature type="region of interest" description="Disordered" evidence="8">
    <location>
        <begin position="856"/>
        <end position="890"/>
    </location>
</feature>
<keyword evidence="11" id="KW-1185">Reference proteome</keyword>
<dbReference type="PANTHER" id="PTHR23323">
    <property type="entry name" value="VACUOLAR PROTEIN SORTING-ASSOCIATED PROTEIN"/>
    <property type="match status" value="1"/>
</dbReference>
<dbReference type="Proteomes" id="UP000274922">
    <property type="component" value="Unassembled WGS sequence"/>
</dbReference>
<protein>
    <recommendedName>
        <fullName evidence="9">PEP5/VPS11 N-terminal domain-containing protein</fullName>
    </recommendedName>
</protein>
<reference evidence="11" key="1">
    <citation type="journal article" date="2018" name="Nat. Microbiol.">
        <title>Leveraging single-cell genomics to expand the fungal tree of life.</title>
        <authorList>
            <person name="Ahrendt S.R."/>
            <person name="Quandt C.A."/>
            <person name="Ciobanu D."/>
            <person name="Clum A."/>
            <person name="Salamov A."/>
            <person name="Andreopoulos B."/>
            <person name="Cheng J.F."/>
            <person name="Woyke T."/>
            <person name="Pelin A."/>
            <person name="Henrissat B."/>
            <person name="Reynolds N.K."/>
            <person name="Benny G.L."/>
            <person name="Smith M.E."/>
            <person name="James T.Y."/>
            <person name="Grigoriev I.V."/>
        </authorList>
    </citation>
    <scope>NUCLEOTIDE SEQUENCE [LARGE SCALE GENOMIC DNA]</scope>
    <source>
        <strain evidence="11">ATCC 52028</strain>
    </source>
</reference>
<evidence type="ECO:0000256" key="3">
    <source>
        <dbReference type="ARBA" id="ARBA00022723"/>
    </source>
</evidence>
<accession>A0A4P9XEW4</accession>
<evidence type="ECO:0000256" key="7">
    <source>
        <dbReference type="ARBA" id="ARBA00023136"/>
    </source>
</evidence>
<keyword evidence="3" id="KW-0479">Metal-binding</keyword>
<comment type="subcellular location">
    <subcellularLocation>
        <location evidence="1">Endomembrane system</location>
        <topology evidence="1">Peripheral membrane protein</topology>
    </subcellularLocation>
</comment>
<evidence type="ECO:0000259" key="9">
    <source>
        <dbReference type="Pfam" id="PF23341"/>
    </source>
</evidence>
<evidence type="ECO:0000256" key="8">
    <source>
        <dbReference type="SAM" id="MobiDB-lite"/>
    </source>
</evidence>
<sequence length="1267" mass="136199">MLAVAAGESASAAAWRYIRFFDPVADDVLPDWLHHAHVTASVGGFGFVFFGTADGEIIVANTQLKQQFALAEYEGRVTHMALVAAKQTLVVLGEDVTGTPVLRTYVLTLPRVASDPAGDAPSLAASLTSTSTVLAAGATSTELVPSTELKLALLKSAHVQVGPHVVAATAMAVLQNLTQIAIGLENGTIIMFRGDLTKDRASKPKVIFEGSEPITYLGFASSPSKPPGSTLGLGLVGVASIPVLLYVVTRSGITLIKSTSSSNETQVVEAAAPGIYGAAVMVPMADRSLEKQAFPATAKPTSISTAANAGGAGATKHPFGMPTPPTAQTSAAIRSSGEPTAAAMASGARAEDVLVAREHQLCCYGPSGRGPSYAVSVAHPPLQWIAGRFLAVVSCGDDCAVGAGSAASGTAPPRSHANASRSRPSAAARLAPARLIVYDLKNKFVVLEHTFEPRRTLDTATTPRFAQQAAQATLPSASSLASAAASVDFVVADRLLLAWSKRAGRWVSFSLVDLQQRLAVLCSNHLYNVAASMLESEAVYEAGPLAIDVPARLADLYRQYGDWLYSKGDFDGALQQYILTIDSPHVEPSYIITKWIQIHRIPHLARYLERLVFSKQMKPAIMTLLVNCLVKLKEQDKLMAILASLDDDVEIDLVAMFNVCRSGGYYDAARFLAEKYEQIELLMLVLTQDLGDYDGALEALGEQDLSVLEQGLQKYGPVLVSRATRSTVSILTQLCTESPHEDILPLNPHQFAHLFVDQQDACIDFLERVAAKRWCLNLAQPAATPEKRAAEDRRIVAHVASFPTDRLRDEDTKAQEMTFNTLAESYLNRLQNRERARASHSRLSVHASVDRLTLTAGKGEGIGDDDGGGAAPDTPPAGRLATEPTEAATAARRLPRDAKMERLLHSPARYDPYHLLILCRLYRYEPGLLFLYEFCGQMDNVLRLYVGSGEAAQALALCRRFGDEQPHLWLDALELLVRPETDAHGDGDESEHHDGDGDGDGDRDHADDGDHDAHRGPEGTVARATSMNGALTASPAPPRFSEDEVTLLRTVLEEIDRRRLLYPYQIISKLAQNPAITLDHIGPWLRDRLARDEAQHAALEAGMRQQQRDMADAEADLATLRQPVTFAAQTCERCRQAIELPYVYFLCRHSYHVRCLEAVGGGAASRAAGTAAMTSGAAGLSVAPDTASATLSPPSHLQPAPYTCPACAPLHAQLTQREQERALQLSGQQRHEAFKAAVQDAEKDKETFSVVVSYLGNVGLSLPASAS</sequence>
<dbReference type="Pfam" id="PF23341">
    <property type="entry name" value="PEP5_VPS11_N"/>
    <property type="match status" value="1"/>
</dbReference>
<evidence type="ECO:0000256" key="6">
    <source>
        <dbReference type="ARBA" id="ARBA00022927"/>
    </source>
</evidence>
<evidence type="ECO:0000256" key="2">
    <source>
        <dbReference type="ARBA" id="ARBA00022448"/>
    </source>
</evidence>
<dbReference type="GO" id="GO:0015031">
    <property type="term" value="P:protein transport"/>
    <property type="evidence" value="ECO:0007669"/>
    <property type="project" value="UniProtKB-KW"/>
</dbReference>
<feature type="domain" description="PEP5/VPS11 N-terminal" evidence="9">
    <location>
        <begin position="15"/>
        <end position="268"/>
    </location>
</feature>
<dbReference type="GO" id="GO:0008270">
    <property type="term" value="F:zinc ion binding"/>
    <property type="evidence" value="ECO:0007669"/>
    <property type="project" value="UniProtKB-KW"/>
</dbReference>
<name>A0A4P9XEW4_9FUNG</name>
<keyword evidence="5" id="KW-0862">Zinc</keyword>
<keyword evidence="6" id="KW-0653">Protein transport</keyword>
<dbReference type="GO" id="GO:0048284">
    <property type="term" value="P:organelle fusion"/>
    <property type="evidence" value="ECO:0007669"/>
    <property type="project" value="TreeGrafter"/>
</dbReference>
<evidence type="ECO:0000313" key="11">
    <source>
        <dbReference type="Proteomes" id="UP000274922"/>
    </source>
</evidence>
<feature type="compositionally biased region" description="Basic and acidic residues" evidence="8">
    <location>
        <begin position="981"/>
        <end position="1017"/>
    </location>
</feature>
<dbReference type="InterPro" id="IPR057307">
    <property type="entry name" value="PEP5_VPS11_N"/>
</dbReference>
<dbReference type="Pfam" id="PF23356">
    <property type="entry name" value="TPR_PEP5_VPS11"/>
    <property type="match status" value="1"/>
</dbReference>
<evidence type="ECO:0000256" key="4">
    <source>
        <dbReference type="ARBA" id="ARBA00022771"/>
    </source>
</evidence>
<dbReference type="GO" id="GO:0007033">
    <property type="term" value="P:vacuole organization"/>
    <property type="evidence" value="ECO:0007669"/>
    <property type="project" value="TreeGrafter"/>
</dbReference>
<dbReference type="GO" id="GO:0005768">
    <property type="term" value="C:endosome"/>
    <property type="evidence" value="ECO:0007669"/>
    <property type="project" value="TreeGrafter"/>
</dbReference>
<proteinExistence type="predicted"/>